<keyword evidence="2" id="KW-1185">Reference proteome</keyword>
<reference evidence="1" key="1">
    <citation type="submission" date="2019-08" db="EMBL/GenBank/DDBJ databases">
        <title>Genome sequence of Clostridiales bacterium MT110.</title>
        <authorList>
            <person name="Cao J."/>
        </authorList>
    </citation>
    <scope>NUCLEOTIDE SEQUENCE</scope>
    <source>
        <strain evidence="1">MT110</strain>
    </source>
</reference>
<evidence type="ECO:0000313" key="2">
    <source>
        <dbReference type="Proteomes" id="UP000594014"/>
    </source>
</evidence>
<evidence type="ECO:0000313" key="1">
    <source>
        <dbReference type="EMBL" id="QOX62924.1"/>
    </source>
</evidence>
<gene>
    <name evidence="1" type="ORF">FRZ06_06000</name>
</gene>
<protein>
    <submittedName>
        <fullName evidence="1">Uncharacterized protein</fullName>
    </submittedName>
</protein>
<accession>A0ACD1A990</accession>
<organism evidence="1 2">
    <name type="scientific">Anoxybacterium hadale</name>
    <dbReference type="NCBI Taxonomy" id="3408580"/>
    <lineage>
        <taxon>Bacteria</taxon>
        <taxon>Bacillati</taxon>
        <taxon>Bacillota</taxon>
        <taxon>Clostridia</taxon>
        <taxon>Peptostreptococcales</taxon>
        <taxon>Anaerovoracaceae</taxon>
        <taxon>Anoxybacterium</taxon>
    </lineage>
</organism>
<proteinExistence type="predicted"/>
<dbReference type="Proteomes" id="UP000594014">
    <property type="component" value="Chromosome"/>
</dbReference>
<dbReference type="EMBL" id="CP042469">
    <property type="protein sequence ID" value="QOX62924.1"/>
    <property type="molecule type" value="Genomic_DNA"/>
</dbReference>
<name>A0ACD1A990_9FIRM</name>
<sequence length="262" mass="29960">MMKFLITARPKGREIPDHYHTYHLNHSEFVKFLLLSGIGLAALSFLFYQSIPFSMLSLPASWFFLPWYRKSLADKRRKEIKEQFRDVLYSISASIAAGRQMSGALQETASNLKMIYGEGALIVRELDQMSKKINDYRESEEEILQDFAYRTDIEDIADFVDIYMTCRKTGGDLIRVLGKASEMITDKITIEKEINTITAQKRFETKILTAIPIMIILFLQLVSPEYISALYEGFNGRLLMTAALGGIGASYYISTKLTRIEV</sequence>